<proteinExistence type="predicted"/>
<reference evidence="2" key="1">
    <citation type="journal article" date="2014" name="Front. Microbiol.">
        <title>High frequency of phylogenetically diverse reductive dehalogenase-homologous genes in deep subseafloor sedimentary metagenomes.</title>
        <authorList>
            <person name="Kawai M."/>
            <person name="Futagami T."/>
            <person name="Toyoda A."/>
            <person name="Takaki Y."/>
            <person name="Nishi S."/>
            <person name="Hori S."/>
            <person name="Arai W."/>
            <person name="Tsubouchi T."/>
            <person name="Morono Y."/>
            <person name="Uchiyama I."/>
            <person name="Ito T."/>
            <person name="Fujiyama A."/>
            <person name="Inagaki F."/>
            <person name="Takami H."/>
        </authorList>
    </citation>
    <scope>NUCLEOTIDE SEQUENCE</scope>
    <source>
        <strain evidence="2">Expedition CK06-06</strain>
    </source>
</reference>
<sequence>ANLAQTHGEPGNVYQPHSLQPGYRGSQEGE</sequence>
<protein>
    <submittedName>
        <fullName evidence="2">Uncharacterized protein</fullName>
    </submittedName>
</protein>
<evidence type="ECO:0000256" key="1">
    <source>
        <dbReference type="SAM" id="MobiDB-lite"/>
    </source>
</evidence>
<evidence type="ECO:0000313" key="2">
    <source>
        <dbReference type="EMBL" id="GAI76422.1"/>
    </source>
</evidence>
<accession>X1R6R3</accession>
<comment type="caution">
    <text evidence="2">The sequence shown here is derived from an EMBL/GenBank/DDBJ whole genome shotgun (WGS) entry which is preliminary data.</text>
</comment>
<dbReference type="EMBL" id="BARW01005189">
    <property type="protein sequence ID" value="GAI76422.1"/>
    <property type="molecule type" value="Genomic_DNA"/>
</dbReference>
<feature type="non-terminal residue" evidence="2">
    <location>
        <position position="1"/>
    </location>
</feature>
<dbReference type="AlphaFoldDB" id="X1R6R3"/>
<name>X1R6R3_9ZZZZ</name>
<gene>
    <name evidence="2" type="ORF">S12H4_11515</name>
</gene>
<feature type="region of interest" description="Disordered" evidence="1">
    <location>
        <begin position="1"/>
        <end position="30"/>
    </location>
</feature>
<organism evidence="2">
    <name type="scientific">marine sediment metagenome</name>
    <dbReference type="NCBI Taxonomy" id="412755"/>
    <lineage>
        <taxon>unclassified sequences</taxon>
        <taxon>metagenomes</taxon>
        <taxon>ecological metagenomes</taxon>
    </lineage>
</organism>